<dbReference type="Proteomes" id="UP000236642">
    <property type="component" value="Unassembled WGS sequence"/>
</dbReference>
<dbReference type="Pfam" id="PF01381">
    <property type="entry name" value="HTH_3"/>
    <property type="match status" value="1"/>
</dbReference>
<dbReference type="Pfam" id="PF12727">
    <property type="entry name" value="PBP_like"/>
    <property type="match status" value="1"/>
</dbReference>
<dbReference type="PROSITE" id="PS50943">
    <property type="entry name" value="HTH_CROC1"/>
    <property type="match status" value="1"/>
</dbReference>
<dbReference type="Gene3D" id="3.40.190.10">
    <property type="entry name" value="Periplasmic binding protein-like II"/>
    <property type="match status" value="1"/>
</dbReference>
<dbReference type="AlphaFoldDB" id="A0A2H5Y740"/>
<dbReference type="Gene3D" id="1.10.260.40">
    <property type="entry name" value="lambda repressor-like DNA-binding domains"/>
    <property type="match status" value="1"/>
</dbReference>
<evidence type="ECO:0000313" key="3">
    <source>
        <dbReference type="Proteomes" id="UP000236642"/>
    </source>
</evidence>
<dbReference type="PANTHER" id="PTHR38431">
    <property type="entry name" value="BLL2305 PROTEIN"/>
    <property type="match status" value="1"/>
</dbReference>
<dbReference type="InterPro" id="IPR001387">
    <property type="entry name" value="Cro/C1-type_HTH"/>
</dbReference>
<name>A0A2H5Y740_9CHLR</name>
<sequence>MQGQRELLVHVRARRQALGMTQQQLAERAGISRQTLVAIEAGRLAPSVTVALRLARALGCAVDDLFGLAEPPLLEAQLALGERWAVPIPSRVRLARVGETLIAWPARDETGEAEGLVREREGDRVRVELLVDPGALERSLVLAGCDPALAMLAAHLRRWHRDLRVVWVPVGSRAALWALAQGWAHVAGTHLWDPETGEFNLPEVRRQLAGRRVAVITLSHWVEGLGIAPGNPKRIRSVDDLARPDVTLVNREPGSGSRLVLDAYLRDAGLDPGSLRGYDRELPSHRAVAEAIAGRLADAGPLALPVARSYGLSFLPLLEERYDLVVPLDFLDWPSVRDLLELLASRAVRRELEANGYATRESGKLVTRIA</sequence>
<protein>
    <recommendedName>
        <fullName evidence="1">HTH cro/C1-type domain-containing protein</fullName>
    </recommendedName>
</protein>
<proteinExistence type="predicted"/>
<comment type="caution">
    <text evidence="2">The sequence shown here is derived from an EMBL/GenBank/DDBJ whole genome shotgun (WGS) entry which is preliminary data.</text>
</comment>
<organism evidence="2 3">
    <name type="scientific">Candidatus Thermoflexus japonica</name>
    <dbReference type="NCBI Taxonomy" id="2035417"/>
    <lineage>
        <taxon>Bacteria</taxon>
        <taxon>Bacillati</taxon>
        <taxon>Chloroflexota</taxon>
        <taxon>Thermoflexia</taxon>
        <taxon>Thermoflexales</taxon>
        <taxon>Thermoflexaceae</taxon>
        <taxon>Thermoflexus</taxon>
    </lineage>
</organism>
<dbReference type="InterPro" id="IPR010982">
    <property type="entry name" value="Lambda_DNA-bd_dom_sf"/>
</dbReference>
<dbReference type="GO" id="GO:0003677">
    <property type="term" value="F:DNA binding"/>
    <property type="evidence" value="ECO:0007669"/>
    <property type="project" value="InterPro"/>
</dbReference>
<gene>
    <name evidence="2" type="ORF">HRbin22_01491</name>
</gene>
<feature type="domain" description="HTH cro/C1-type" evidence="1">
    <location>
        <begin position="11"/>
        <end position="65"/>
    </location>
</feature>
<dbReference type="SMART" id="SM00530">
    <property type="entry name" value="HTH_XRE"/>
    <property type="match status" value="1"/>
</dbReference>
<dbReference type="PANTHER" id="PTHR38431:SF1">
    <property type="entry name" value="BLL2305 PROTEIN"/>
    <property type="match status" value="1"/>
</dbReference>
<accession>A0A2H5Y740</accession>
<dbReference type="SUPFAM" id="SSF47413">
    <property type="entry name" value="lambda repressor-like DNA-binding domains"/>
    <property type="match status" value="1"/>
</dbReference>
<dbReference type="EMBL" id="BEHY01000032">
    <property type="protein sequence ID" value="GBD09242.1"/>
    <property type="molecule type" value="Genomic_DNA"/>
</dbReference>
<dbReference type="CDD" id="cd00093">
    <property type="entry name" value="HTH_XRE"/>
    <property type="match status" value="1"/>
</dbReference>
<reference evidence="3" key="1">
    <citation type="submission" date="2017-09" db="EMBL/GenBank/DDBJ databases">
        <title>Metaegenomics of thermophilic ammonia-oxidizing enrichment culture.</title>
        <authorList>
            <person name="Kato S."/>
            <person name="Suzuki K."/>
        </authorList>
    </citation>
    <scope>NUCLEOTIDE SEQUENCE [LARGE SCALE GENOMIC DNA]</scope>
</reference>
<dbReference type="SUPFAM" id="SSF53850">
    <property type="entry name" value="Periplasmic binding protein-like II"/>
    <property type="match status" value="1"/>
</dbReference>
<evidence type="ECO:0000259" key="1">
    <source>
        <dbReference type="PROSITE" id="PS50943"/>
    </source>
</evidence>
<dbReference type="InterPro" id="IPR024370">
    <property type="entry name" value="PBP_domain"/>
</dbReference>
<evidence type="ECO:0000313" key="2">
    <source>
        <dbReference type="EMBL" id="GBD09242.1"/>
    </source>
</evidence>